<sequence>MCGENNVENKITMLEKQIIELQEKFTKLETLILNNNSKYYNTDYNTDYNIKNEVNLDNISSFRSIYFTEPKLTRQNAFMLFNN</sequence>
<protein>
    <submittedName>
        <fullName evidence="2">Uncharacterized protein</fullName>
    </submittedName>
</protein>
<dbReference type="AlphaFoldDB" id="A0A6C0H4D1"/>
<evidence type="ECO:0000313" key="2">
    <source>
        <dbReference type="EMBL" id="QHT75096.1"/>
    </source>
</evidence>
<dbReference type="EMBL" id="MN739863">
    <property type="protein sequence ID" value="QHT75096.1"/>
    <property type="molecule type" value="Genomic_DNA"/>
</dbReference>
<name>A0A6C0H4D1_9ZZZZ</name>
<keyword evidence="1" id="KW-0175">Coiled coil</keyword>
<proteinExistence type="predicted"/>
<evidence type="ECO:0000256" key="1">
    <source>
        <dbReference type="SAM" id="Coils"/>
    </source>
</evidence>
<accession>A0A6C0H4D1</accession>
<organism evidence="2">
    <name type="scientific">viral metagenome</name>
    <dbReference type="NCBI Taxonomy" id="1070528"/>
    <lineage>
        <taxon>unclassified sequences</taxon>
        <taxon>metagenomes</taxon>
        <taxon>organismal metagenomes</taxon>
    </lineage>
</organism>
<reference evidence="2" key="1">
    <citation type="journal article" date="2020" name="Nature">
        <title>Giant virus diversity and host interactions through global metagenomics.</title>
        <authorList>
            <person name="Schulz F."/>
            <person name="Roux S."/>
            <person name="Paez-Espino D."/>
            <person name="Jungbluth S."/>
            <person name="Walsh D.A."/>
            <person name="Denef V.J."/>
            <person name="McMahon K.D."/>
            <person name="Konstantinidis K.T."/>
            <person name="Eloe-Fadrosh E.A."/>
            <person name="Kyrpides N.C."/>
            <person name="Woyke T."/>
        </authorList>
    </citation>
    <scope>NUCLEOTIDE SEQUENCE</scope>
    <source>
        <strain evidence="2">GVMAG-M-3300023179-63</strain>
    </source>
</reference>
<feature type="coiled-coil region" evidence="1">
    <location>
        <begin position="4"/>
        <end position="31"/>
    </location>
</feature>